<dbReference type="Proteomes" id="UP000010798">
    <property type="component" value="Chromosome"/>
</dbReference>
<gene>
    <name evidence="3" type="ordered locus">Sinac_4690</name>
</gene>
<feature type="domain" description="RRM" evidence="2">
    <location>
        <begin position="1"/>
        <end position="79"/>
    </location>
</feature>
<keyword evidence="4" id="KW-1185">Reference proteome</keyword>
<evidence type="ECO:0000259" key="2">
    <source>
        <dbReference type="PROSITE" id="PS50102"/>
    </source>
</evidence>
<dbReference type="PROSITE" id="PS50102">
    <property type="entry name" value="RRM"/>
    <property type="match status" value="1"/>
</dbReference>
<dbReference type="EMBL" id="CP003364">
    <property type="protein sequence ID" value="AGA28867.1"/>
    <property type="molecule type" value="Genomic_DNA"/>
</dbReference>
<evidence type="ECO:0000256" key="1">
    <source>
        <dbReference type="ARBA" id="ARBA00022884"/>
    </source>
</evidence>
<dbReference type="GO" id="GO:0003729">
    <property type="term" value="F:mRNA binding"/>
    <property type="evidence" value="ECO:0007669"/>
    <property type="project" value="TreeGrafter"/>
</dbReference>
<dbReference type="InterPro" id="IPR035979">
    <property type="entry name" value="RBD_domain_sf"/>
</dbReference>
<dbReference type="SUPFAM" id="SSF54928">
    <property type="entry name" value="RNA-binding domain, RBD"/>
    <property type="match status" value="1"/>
</dbReference>
<evidence type="ECO:0000313" key="4">
    <source>
        <dbReference type="Proteomes" id="UP000010798"/>
    </source>
</evidence>
<dbReference type="PANTHER" id="PTHR48025">
    <property type="entry name" value="OS02G0815200 PROTEIN"/>
    <property type="match status" value="1"/>
</dbReference>
<dbReference type="InterPro" id="IPR000504">
    <property type="entry name" value="RRM_dom"/>
</dbReference>
<accession>L0DI03</accession>
<organism evidence="3 4">
    <name type="scientific">Singulisphaera acidiphila (strain ATCC BAA-1392 / DSM 18658 / VKM B-2454 / MOB10)</name>
    <dbReference type="NCBI Taxonomy" id="886293"/>
    <lineage>
        <taxon>Bacteria</taxon>
        <taxon>Pseudomonadati</taxon>
        <taxon>Planctomycetota</taxon>
        <taxon>Planctomycetia</taxon>
        <taxon>Isosphaerales</taxon>
        <taxon>Isosphaeraceae</taxon>
        <taxon>Singulisphaera</taxon>
    </lineage>
</organism>
<dbReference type="HOGENOM" id="CLU_012062_28_8_0"/>
<dbReference type="eggNOG" id="COG0724">
    <property type="taxonomic scope" value="Bacteria"/>
</dbReference>
<proteinExistence type="predicted"/>
<dbReference type="KEGG" id="saci:Sinac_4690"/>
<dbReference type="PANTHER" id="PTHR48025:SF1">
    <property type="entry name" value="RRM DOMAIN-CONTAINING PROTEIN"/>
    <property type="match status" value="1"/>
</dbReference>
<dbReference type="InterPro" id="IPR050502">
    <property type="entry name" value="Euk_RNA-bind_prot"/>
</dbReference>
<name>L0DI03_SINAD</name>
<dbReference type="SMART" id="SM00360">
    <property type="entry name" value="RRM"/>
    <property type="match status" value="1"/>
</dbReference>
<sequence>MMIYVGNLDYAVTSDDLRALFDPLGAVTLAEVQVKSRTGQSRGFGMVEMPSDSEAKAAIAALNGSEFRERKLTVNESRPRRTVRDLYAGGGWFGGGAG</sequence>
<keyword evidence="1" id="KW-0694">RNA-binding</keyword>
<protein>
    <submittedName>
        <fullName evidence="3">RRM domain-containing RNA-binding protein</fullName>
    </submittedName>
</protein>
<dbReference type="OrthoDB" id="9798855at2"/>
<evidence type="ECO:0000313" key="3">
    <source>
        <dbReference type="EMBL" id="AGA28867.1"/>
    </source>
</evidence>
<dbReference type="RefSeq" id="WP_015247981.1">
    <property type="nucleotide sequence ID" value="NC_019892.1"/>
</dbReference>
<dbReference type="AlphaFoldDB" id="L0DI03"/>
<dbReference type="STRING" id="886293.Sinac_4690"/>
<dbReference type="InterPro" id="IPR012677">
    <property type="entry name" value="Nucleotide-bd_a/b_plait_sf"/>
</dbReference>
<reference evidence="3 4" key="1">
    <citation type="submission" date="2012-02" db="EMBL/GenBank/DDBJ databases">
        <title>Complete sequence of chromosome of Singulisphaera acidiphila DSM 18658.</title>
        <authorList>
            <consortium name="US DOE Joint Genome Institute (JGI-PGF)"/>
            <person name="Lucas S."/>
            <person name="Copeland A."/>
            <person name="Lapidus A."/>
            <person name="Glavina del Rio T."/>
            <person name="Dalin E."/>
            <person name="Tice H."/>
            <person name="Bruce D."/>
            <person name="Goodwin L."/>
            <person name="Pitluck S."/>
            <person name="Peters L."/>
            <person name="Ovchinnikova G."/>
            <person name="Chertkov O."/>
            <person name="Kyrpides N."/>
            <person name="Mavromatis K."/>
            <person name="Ivanova N."/>
            <person name="Brettin T."/>
            <person name="Detter J.C."/>
            <person name="Han C."/>
            <person name="Larimer F."/>
            <person name="Land M."/>
            <person name="Hauser L."/>
            <person name="Markowitz V."/>
            <person name="Cheng J.-F."/>
            <person name="Hugenholtz P."/>
            <person name="Woyke T."/>
            <person name="Wu D."/>
            <person name="Tindall B."/>
            <person name="Pomrenke H."/>
            <person name="Brambilla E."/>
            <person name="Klenk H.-P."/>
            <person name="Eisen J.A."/>
        </authorList>
    </citation>
    <scope>NUCLEOTIDE SEQUENCE [LARGE SCALE GENOMIC DNA]</scope>
    <source>
        <strain evidence="4">ATCC BAA-1392 / DSM 18658 / VKM B-2454 / MOB10</strain>
    </source>
</reference>
<dbReference type="Gene3D" id="3.30.70.330">
    <property type="match status" value="1"/>
</dbReference>
<dbReference type="Pfam" id="PF00076">
    <property type="entry name" value="RRM_1"/>
    <property type="match status" value="1"/>
</dbReference>